<feature type="region of interest" description="Disordered" evidence="1">
    <location>
        <begin position="65"/>
        <end position="116"/>
    </location>
</feature>
<organism evidence="3 4">
    <name type="scientific">Cucurbita argyrosperma subsp. sororia</name>
    <dbReference type="NCBI Taxonomy" id="37648"/>
    <lineage>
        <taxon>Eukaryota</taxon>
        <taxon>Viridiplantae</taxon>
        <taxon>Streptophyta</taxon>
        <taxon>Embryophyta</taxon>
        <taxon>Tracheophyta</taxon>
        <taxon>Spermatophyta</taxon>
        <taxon>Magnoliopsida</taxon>
        <taxon>eudicotyledons</taxon>
        <taxon>Gunneridae</taxon>
        <taxon>Pentapetalae</taxon>
        <taxon>rosids</taxon>
        <taxon>fabids</taxon>
        <taxon>Cucurbitales</taxon>
        <taxon>Cucurbitaceae</taxon>
        <taxon>Cucurbiteae</taxon>
        <taxon>Cucurbita</taxon>
    </lineage>
</organism>
<name>A0AAV6NW90_9ROSI</name>
<dbReference type="Proteomes" id="UP000685013">
    <property type="component" value="Chromosome 3"/>
</dbReference>
<dbReference type="PANTHER" id="PTHR36347:SF1">
    <property type="entry name" value="EXPRESSED PROTEIN"/>
    <property type="match status" value="1"/>
</dbReference>
<evidence type="ECO:0000313" key="4">
    <source>
        <dbReference type="Proteomes" id="UP000685013"/>
    </source>
</evidence>
<feature type="non-terminal residue" evidence="3">
    <location>
        <position position="1"/>
    </location>
</feature>
<dbReference type="GO" id="GO:0009507">
    <property type="term" value="C:chloroplast"/>
    <property type="evidence" value="ECO:0007669"/>
    <property type="project" value="TreeGrafter"/>
</dbReference>
<accession>A0AAV6NW90</accession>
<evidence type="ECO:0000256" key="1">
    <source>
        <dbReference type="SAM" id="MobiDB-lite"/>
    </source>
</evidence>
<feature type="transmembrane region" description="Helical" evidence="2">
    <location>
        <begin position="157"/>
        <end position="175"/>
    </location>
</feature>
<gene>
    <name evidence="3" type="ORF">SDJN03_04526</name>
</gene>
<keyword evidence="2" id="KW-0472">Membrane</keyword>
<dbReference type="AlphaFoldDB" id="A0AAV6NW90"/>
<sequence>MDKATPPVEVLTAQQEAMEATSLHRFLASKPPLLTIDPHKFSLTSQNQVFFLSLRHQQPLRIKPINATDTDGDSAPPQVPPTITPPETVDVRFRKRSRRRSKQESEDGAAMGNVRARKAPVEIASKKPKKWEEMDLAEKATELYMGEKGLLFWLNKFAYASIFIMIGGWIVFRFVGPSLNLYQLDTPPLSPTSIFKG</sequence>
<evidence type="ECO:0000313" key="3">
    <source>
        <dbReference type="EMBL" id="KAG6603917.1"/>
    </source>
</evidence>
<protein>
    <submittedName>
        <fullName evidence="3">Uncharacterized protein</fullName>
    </submittedName>
</protein>
<keyword evidence="2" id="KW-1133">Transmembrane helix</keyword>
<reference evidence="3 4" key="1">
    <citation type="journal article" date="2021" name="Hortic Res">
        <title>The domestication of Cucurbita argyrosperma as revealed by the genome of its wild relative.</title>
        <authorList>
            <person name="Barrera-Redondo J."/>
            <person name="Sanchez-de la Vega G."/>
            <person name="Aguirre-Liguori J.A."/>
            <person name="Castellanos-Morales G."/>
            <person name="Gutierrez-Guerrero Y.T."/>
            <person name="Aguirre-Dugua X."/>
            <person name="Aguirre-Planter E."/>
            <person name="Tenaillon M.I."/>
            <person name="Lira-Saade R."/>
            <person name="Eguiarte L.E."/>
        </authorList>
    </citation>
    <scope>NUCLEOTIDE SEQUENCE [LARGE SCALE GENOMIC DNA]</scope>
    <source>
        <strain evidence="3">JBR-2021</strain>
    </source>
</reference>
<evidence type="ECO:0000256" key="2">
    <source>
        <dbReference type="SAM" id="Phobius"/>
    </source>
</evidence>
<proteinExistence type="predicted"/>
<keyword evidence="2" id="KW-0812">Transmembrane</keyword>
<dbReference type="EMBL" id="JAGKQH010000003">
    <property type="protein sequence ID" value="KAG6603917.1"/>
    <property type="molecule type" value="Genomic_DNA"/>
</dbReference>
<keyword evidence="4" id="KW-1185">Reference proteome</keyword>
<comment type="caution">
    <text evidence="3">The sequence shown here is derived from an EMBL/GenBank/DDBJ whole genome shotgun (WGS) entry which is preliminary data.</text>
</comment>
<dbReference type="PANTHER" id="PTHR36347">
    <property type="entry name" value="EXPRESSED PROTEIN"/>
    <property type="match status" value="1"/>
</dbReference>